<name>A0ABD2WJX3_9HYME</name>
<accession>A0ABD2WJX3</accession>
<organism evidence="4 5">
    <name type="scientific">Trichogramma kaykai</name>
    <dbReference type="NCBI Taxonomy" id="54128"/>
    <lineage>
        <taxon>Eukaryota</taxon>
        <taxon>Metazoa</taxon>
        <taxon>Ecdysozoa</taxon>
        <taxon>Arthropoda</taxon>
        <taxon>Hexapoda</taxon>
        <taxon>Insecta</taxon>
        <taxon>Pterygota</taxon>
        <taxon>Neoptera</taxon>
        <taxon>Endopterygota</taxon>
        <taxon>Hymenoptera</taxon>
        <taxon>Apocrita</taxon>
        <taxon>Proctotrupomorpha</taxon>
        <taxon>Chalcidoidea</taxon>
        <taxon>Trichogrammatidae</taxon>
        <taxon>Trichogramma</taxon>
    </lineage>
</organism>
<feature type="repeat" description="ANK" evidence="3">
    <location>
        <begin position="201"/>
        <end position="233"/>
    </location>
</feature>
<dbReference type="SMART" id="SM00248">
    <property type="entry name" value="ANK"/>
    <property type="match status" value="5"/>
</dbReference>
<dbReference type="InterPro" id="IPR051070">
    <property type="entry name" value="NF-kappa-B_inhibitor"/>
</dbReference>
<dbReference type="EMBL" id="JBJJXI010000100">
    <property type="protein sequence ID" value="KAL3393231.1"/>
    <property type="molecule type" value="Genomic_DNA"/>
</dbReference>
<keyword evidence="2 3" id="KW-0040">ANK repeat</keyword>
<dbReference type="Proteomes" id="UP001627154">
    <property type="component" value="Unassembled WGS sequence"/>
</dbReference>
<dbReference type="InterPro" id="IPR002110">
    <property type="entry name" value="Ankyrin_rpt"/>
</dbReference>
<evidence type="ECO:0000256" key="2">
    <source>
        <dbReference type="ARBA" id="ARBA00023043"/>
    </source>
</evidence>
<dbReference type="PANTHER" id="PTHR46680">
    <property type="entry name" value="NF-KAPPA-B INHIBITOR ALPHA"/>
    <property type="match status" value="1"/>
</dbReference>
<dbReference type="AlphaFoldDB" id="A0ABD2WJX3"/>
<gene>
    <name evidence="4" type="ORF">TKK_012470</name>
</gene>
<dbReference type="SUPFAM" id="SSF48403">
    <property type="entry name" value="Ankyrin repeat"/>
    <property type="match status" value="1"/>
</dbReference>
<dbReference type="InterPro" id="IPR036770">
    <property type="entry name" value="Ankyrin_rpt-contain_sf"/>
</dbReference>
<feature type="repeat" description="ANK" evidence="3">
    <location>
        <begin position="275"/>
        <end position="303"/>
    </location>
</feature>
<protein>
    <submittedName>
        <fullName evidence="4">Uncharacterized protein</fullName>
    </submittedName>
</protein>
<dbReference type="Pfam" id="PF12796">
    <property type="entry name" value="Ank_2"/>
    <property type="match status" value="1"/>
</dbReference>
<reference evidence="4 5" key="1">
    <citation type="journal article" date="2024" name="bioRxiv">
        <title>A reference genome for Trichogramma kaykai: A tiny desert-dwelling parasitoid wasp with competing sex-ratio distorters.</title>
        <authorList>
            <person name="Culotta J."/>
            <person name="Lindsey A.R."/>
        </authorList>
    </citation>
    <scope>NUCLEOTIDE SEQUENCE [LARGE SCALE GENOMIC DNA]</scope>
    <source>
        <strain evidence="4 5">KSX58</strain>
    </source>
</reference>
<evidence type="ECO:0000313" key="4">
    <source>
        <dbReference type="EMBL" id="KAL3393231.1"/>
    </source>
</evidence>
<keyword evidence="5" id="KW-1185">Reference proteome</keyword>
<evidence type="ECO:0000256" key="1">
    <source>
        <dbReference type="ARBA" id="ARBA00022737"/>
    </source>
</evidence>
<keyword evidence="1" id="KW-0677">Repeat</keyword>
<sequence length="501" mass="57971">MEFFDPDDYPSDNDYFYEKYPTAFDGDSYFKSQRKLEVLKDMRKKINWEIEEERNELLDRLYPFISDWDGRFIDLRDVFRTEEIDWLLTKDVKNDNGSCDPFRMGDPIIKFVIDTGYKDEPKLDEVGKPQLRRTTAVHHAARLGHFYIVDSLFKIYNRFDVNYTDESGWTHFHAACVSGCHSVVEKFLKLGQDPNCIVTKTGDSPLHLALAGGHKYVARSLLRHGADPNSVDERGSTPLHAICKRDDDGASLAKMFFEINEEKNQLVRVDAEDKLGRTPLQWAAASLLPDAVEILLNRGADLSSFVFPDVTYFGEGFEAANSRIDLKLKLASGAVAVVDRLEKRGYRLDRSDVLTIMRLFAKSGLFERSKDLGKFWHNDKQFTSGARKIMIDSGLSLYDLIETPIEEAKKPLDFAPHWWSEHLHDYWMLPEWSRKACVAHLCEIITRRLCRRWTLEFFSELTQRRLTILCCEKIIGQLTNEDMLRICLAAEIVTNERPRNI</sequence>
<dbReference type="PANTHER" id="PTHR46680:SF3">
    <property type="entry name" value="NF-KAPPA-B INHIBITOR CACTUS"/>
    <property type="match status" value="1"/>
</dbReference>
<dbReference type="Pfam" id="PF00023">
    <property type="entry name" value="Ank"/>
    <property type="match status" value="1"/>
</dbReference>
<comment type="caution">
    <text evidence="4">The sequence shown here is derived from an EMBL/GenBank/DDBJ whole genome shotgun (WGS) entry which is preliminary data.</text>
</comment>
<dbReference type="Gene3D" id="1.25.40.20">
    <property type="entry name" value="Ankyrin repeat-containing domain"/>
    <property type="match status" value="1"/>
</dbReference>
<evidence type="ECO:0000313" key="5">
    <source>
        <dbReference type="Proteomes" id="UP001627154"/>
    </source>
</evidence>
<proteinExistence type="predicted"/>
<dbReference type="PROSITE" id="PS50088">
    <property type="entry name" value="ANK_REPEAT"/>
    <property type="match status" value="2"/>
</dbReference>
<dbReference type="PROSITE" id="PS50297">
    <property type="entry name" value="ANK_REP_REGION"/>
    <property type="match status" value="2"/>
</dbReference>
<evidence type="ECO:0000256" key="3">
    <source>
        <dbReference type="PROSITE-ProRule" id="PRU00023"/>
    </source>
</evidence>